<evidence type="ECO:0000313" key="2">
    <source>
        <dbReference type="EMBL" id="OSS42122.1"/>
    </source>
</evidence>
<dbReference type="PROSITE" id="PS00409">
    <property type="entry name" value="PROKAR_NTER_METHYL"/>
    <property type="match status" value="1"/>
</dbReference>
<dbReference type="InterPro" id="IPR012902">
    <property type="entry name" value="N_methyl_site"/>
</dbReference>
<comment type="caution">
    <text evidence="2">The sequence shown here is derived from an EMBL/GenBank/DDBJ whole genome shotgun (WGS) entry which is preliminary data.</text>
</comment>
<dbReference type="InterPro" id="IPR045584">
    <property type="entry name" value="Pilin-like"/>
</dbReference>
<sequence>MRRSKNAGFTLIELAIVLVVIGLIIAAVLKGEDLIQNARMLNFVTNPVQKTQVAAMTYYDRTGQFPSVAGTKGPLYQMYQAGINGVLDIANPFTKGSNNFAVALGFLSNNGVNYPVIVIKPVNVSAAGVPNRARAWTQADIAYAYYLKSRIDGGSANNWKTGNVRMLNVNIPLTYNTSLATELTSTPAIQTNAYDVRITNKGVYTNNTNSFSDICVDPNTNNTSIVGSTGYTLVYFYNQQPIN</sequence>
<dbReference type="STRING" id="1562698.DESAMIL20_1675"/>
<dbReference type="NCBIfam" id="TIGR02532">
    <property type="entry name" value="IV_pilin_GFxxxE"/>
    <property type="match status" value="1"/>
</dbReference>
<evidence type="ECO:0000256" key="1">
    <source>
        <dbReference type="SAM" id="Phobius"/>
    </source>
</evidence>
<dbReference type="OrthoDB" id="9989030at2"/>
<keyword evidence="1" id="KW-1133">Transmembrane helix</keyword>
<proteinExistence type="predicted"/>
<evidence type="ECO:0008006" key="4">
    <source>
        <dbReference type="Google" id="ProtNLM"/>
    </source>
</evidence>
<keyword evidence="1" id="KW-0472">Membrane</keyword>
<evidence type="ECO:0000313" key="3">
    <source>
        <dbReference type="Proteomes" id="UP000194141"/>
    </source>
</evidence>
<protein>
    <recommendedName>
        <fullName evidence="4">Prepilin-type N-terminal cleavage/methylation domain-containing protein</fullName>
    </recommendedName>
</protein>
<keyword evidence="1" id="KW-0812">Transmembrane</keyword>
<dbReference type="AlphaFoldDB" id="A0A1X4XX61"/>
<accession>A0A1X4XX61</accession>
<keyword evidence="3" id="KW-1185">Reference proteome</keyword>
<dbReference type="Pfam" id="PF07963">
    <property type="entry name" value="N_methyl"/>
    <property type="match status" value="1"/>
</dbReference>
<dbReference type="SUPFAM" id="SSF54523">
    <property type="entry name" value="Pili subunits"/>
    <property type="match status" value="1"/>
</dbReference>
<dbReference type="Gene3D" id="3.30.700.10">
    <property type="entry name" value="Glycoprotein, Type 4 Pilin"/>
    <property type="match status" value="1"/>
</dbReference>
<dbReference type="RefSeq" id="WP_086034393.1">
    <property type="nucleotide sequence ID" value="NZ_MDSU01000018.1"/>
</dbReference>
<gene>
    <name evidence="2" type="ORF">DESAMIL20_1675</name>
</gene>
<dbReference type="EMBL" id="MDSU01000018">
    <property type="protein sequence ID" value="OSS42122.1"/>
    <property type="molecule type" value="Genomic_DNA"/>
</dbReference>
<feature type="transmembrane region" description="Helical" evidence="1">
    <location>
        <begin position="7"/>
        <end position="29"/>
    </location>
</feature>
<organism evidence="2 3">
    <name type="scientific">Desulfurella amilsii</name>
    <dbReference type="NCBI Taxonomy" id="1562698"/>
    <lineage>
        <taxon>Bacteria</taxon>
        <taxon>Pseudomonadati</taxon>
        <taxon>Campylobacterota</taxon>
        <taxon>Desulfurellia</taxon>
        <taxon>Desulfurellales</taxon>
        <taxon>Desulfurellaceae</taxon>
        <taxon>Desulfurella</taxon>
    </lineage>
</organism>
<reference evidence="2 3" key="1">
    <citation type="journal article" date="2017" name="Front. Microbiol.">
        <title>Genome Sequence of Desulfurella amilsii Strain TR1 and Comparative Genomics of Desulfurellaceae Family.</title>
        <authorList>
            <person name="Florentino A.P."/>
            <person name="Stams A.J."/>
            <person name="Sanchez-Andrea I."/>
        </authorList>
    </citation>
    <scope>NUCLEOTIDE SEQUENCE [LARGE SCALE GENOMIC DNA]</scope>
    <source>
        <strain evidence="2 3">TR1</strain>
    </source>
</reference>
<dbReference type="Proteomes" id="UP000194141">
    <property type="component" value="Unassembled WGS sequence"/>
</dbReference>
<name>A0A1X4XX61_9BACT</name>